<gene>
    <name evidence="1" type="ORF">GCM10010833_33930</name>
</gene>
<keyword evidence="2" id="KW-1185">Reference proteome</keyword>
<comment type="caution">
    <text evidence="1">The sequence shown here is derived from an EMBL/GenBank/DDBJ whole genome shotgun (WGS) entry which is preliminary data.</text>
</comment>
<organism evidence="1 2">
    <name type="scientific">Blastomonas aquatica</name>
    <dbReference type="NCBI Taxonomy" id="1510276"/>
    <lineage>
        <taxon>Bacteria</taxon>
        <taxon>Pseudomonadati</taxon>
        <taxon>Pseudomonadota</taxon>
        <taxon>Alphaproteobacteria</taxon>
        <taxon>Sphingomonadales</taxon>
        <taxon>Sphingomonadaceae</taxon>
        <taxon>Blastomonas</taxon>
    </lineage>
</organism>
<dbReference type="Proteomes" id="UP000614261">
    <property type="component" value="Unassembled WGS sequence"/>
</dbReference>
<dbReference type="EMBL" id="BMGD01000009">
    <property type="protein sequence ID" value="GGB75911.1"/>
    <property type="molecule type" value="Genomic_DNA"/>
</dbReference>
<accession>A0ABQ1JWL7</accession>
<evidence type="ECO:0000313" key="1">
    <source>
        <dbReference type="EMBL" id="GGB75911.1"/>
    </source>
</evidence>
<proteinExistence type="predicted"/>
<dbReference type="RefSeq" id="WP_188515643.1">
    <property type="nucleotide sequence ID" value="NZ_BMGD01000009.1"/>
</dbReference>
<name>A0ABQ1JWL7_9SPHN</name>
<reference evidence="2" key="1">
    <citation type="journal article" date="2019" name="Int. J. Syst. Evol. Microbiol.">
        <title>The Global Catalogue of Microorganisms (GCM) 10K type strain sequencing project: providing services to taxonomists for standard genome sequencing and annotation.</title>
        <authorList>
            <consortium name="The Broad Institute Genomics Platform"/>
            <consortium name="The Broad Institute Genome Sequencing Center for Infectious Disease"/>
            <person name="Wu L."/>
            <person name="Ma J."/>
        </authorList>
    </citation>
    <scope>NUCLEOTIDE SEQUENCE [LARGE SCALE GENOMIC DNA]</scope>
    <source>
        <strain evidence="2">CGMCC 1.12851</strain>
    </source>
</reference>
<sequence length="118" mass="13187">MLDGPSSVGSKIADEEQVPLSRLIDVVNERFGTDFNNADQLFFHRFVEVALAGASLGQAAIANPGEKFELLFKNLLEALFVEPVDQNEEIFARFMNDKTFRGLVTNWFATEAYGKLRA</sequence>
<protein>
    <submittedName>
        <fullName evidence="1">Uncharacterized protein</fullName>
    </submittedName>
</protein>
<evidence type="ECO:0000313" key="2">
    <source>
        <dbReference type="Proteomes" id="UP000614261"/>
    </source>
</evidence>